<dbReference type="eggNOG" id="COG1609">
    <property type="taxonomic scope" value="Bacteria"/>
</dbReference>
<dbReference type="InterPro" id="IPR000843">
    <property type="entry name" value="HTH_LacI"/>
</dbReference>
<dbReference type="Pfam" id="PF00356">
    <property type="entry name" value="LacI"/>
    <property type="match status" value="1"/>
</dbReference>
<dbReference type="Gene3D" id="3.40.50.2300">
    <property type="match status" value="2"/>
</dbReference>
<dbReference type="PANTHER" id="PTHR30146">
    <property type="entry name" value="LACI-RELATED TRANSCRIPTIONAL REPRESSOR"/>
    <property type="match status" value="1"/>
</dbReference>
<dbReference type="GO" id="GO:0000976">
    <property type="term" value="F:transcription cis-regulatory region binding"/>
    <property type="evidence" value="ECO:0007669"/>
    <property type="project" value="TreeGrafter"/>
</dbReference>
<dbReference type="Proteomes" id="UP000181976">
    <property type="component" value="Unassembled WGS sequence"/>
</dbReference>
<dbReference type="InterPro" id="IPR001761">
    <property type="entry name" value="Peripla_BP/Lac1_sug-bd_dom"/>
</dbReference>
<dbReference type="CDD" id="cd06267">
    <property type="entry name" value="PBP1_LacI_sugar_binding-like"/>
    <property type="match status" value="1"/>
</dbReference>
<evidence type="ECO:0000256" key="3">
    <source>
        <dbReference type="ARBA" id="ARBA00023163"/>
    </source>
</evidence>
<dbReference type="OrthoDB" id="9803256at2"/>
<dbReference type="PANTHER" id="PTHR30146:SF109">
    <property type="entry name" value="HTH-TYPE TRANSCRIPTIONAL REGULATOR GALS"/>
    <property type="match status" value="1"/>
</dbReference>
<organism evidence="5 6">
    <name type="scientific">Thermophagus xiamenensis</name>
    <dbReference type="NCBI Taxonomy" id="385682"/>
    <lineage>
        <taxon>Bacteria</taxon>
        <taxon>Pseudomonadati</taxon>
        <taxon>Bacteroidota</taxon>
        <taxon>Bacteroidia</taxon>
        <taxon>Marinilabiliales</taxon>
        <taxon>Marinilabiliaceae</taxon>
        <taxon>Thermophagus</taxon>
    </lineage>
</organism>
<dbReference type="FunCoup" id="A0A1I2A9T3">
    <property type="interactions" value="321"/>
</dbReference>
<dbReference type="Pfam" id="PF00532">
    <property type="entry name" value="Peripla_BP_1"/>
    <property type="match status" value="1"/>
</dbReference>
<dbReference type="STRING" id="385682.SAMN05444380_1117"/>
<dbReference type="InterPro" id="IPR010982">
    <property type="entry name" value="Lambda_DNA-bd_dom_sf"/>
</dbReference>
<dbReference type="AlphaFoldDB" id="A0A1I2A9T3"/>
<evidence type="ECO:0000313" key="5">
    <source>
        <dbReference type="EMBL" id="SFE40814.1"/>
    </source>
</evidence>
<dbReference type="EMBL" id="FONA01000011">
    <property type="protein sequence ID" value="SFE40814.1"/>
    <property type="molecule type" value="Genomic_DNA"/>
</dbReference>
<dbReference type="CDD" id="cd01392">
    <property type="entry name" value="HTH_LacI"/>
    <property type="match status" value="1"/>
</dbReference>
<gene>
    <name evidence="5" type="ORF">SAMN05444380_1117</name>
</gene>
<dbReference type="GO" id="GO:0003700">
    <property type="term" value="F:DNA-binding transcription factor activity"/>
    <property type="evidence" value="ECO:0007669"/>
    <property type="project" value="TreeGrafter"/>
</dbReference>
<evidence type="ECO:0000256" key="1">
    <source>
        <dbReference type="ARBA" id="ARBA00023015"/>
    </source>
</evidence>
<dbReference type="InterPro" id="IPR028082">
    <property type="entry name" value="Peripla_BP_I"/>
</dbReference>
<sequence length="338" mass="38035">MKSNHITLKDIARILELSPSTVSRALKDHPDINEETKRLVKTFAKKVNYRPNALALSLRRQKTNTIGLIIPEIVHHFFSSVISGIEDLAYGEGYNVMICQSNENYQREVIDTQALVDHRVDGILVSVSKTTKDFTHLKRAHENGIPMVFFDRVCEDITTDRVITDDFKGAHIATSHLIERGCSNILHLAAPQHLIIGSQRAEGYKQALKDNNLSVKEEFLIKCDTREYVFSLKDHLLKLIKEQNIDGIFAVNDSTAIAAMQVLQAAGYDIPRQIKVVGFGDGPNAEIAYPPLTTVEQKGYETGREAMRLLLHRLENPDLGIDYSTKVFTPTLKLRQST</sequence>
<dbReference type="SUPFAM" id="SSF47413">
    <property type="entry name" value="lambda repressor-like DNA-binding domains"/>
    <property type="match status" value="1"/>
</dbReference>
<protein>
    <submittedName>
        <fullName evidence="5">Transcriptional regulator, LacI family</fullName>
    </submittedName>
</protein>
<dbReference type="SMART" id="SM00354">
    <property type="entry name" value="HTH_LACI"/>
    <property type="match status" value="1"/>
</dbReference>
<keyword evidence="3" id="KW-0804">Transcription</keyword>
<evidence type="ECO:0000313" key="6">
    <source>
        <dbReference type="Proteomes" id="UP000181976"/>
    </source>
</evidence>
<feature type="domain" description="HTH lacI-type" evidence="4">
    <location>
        <begin position="6"/>
        <end position="60"/>
    </location>
</feature>
<dbReference type="Gene3D" id="1.10.260.40">
    <property type="entry name" value="lambda repressor-like DNA-binding domains"/>
    <property type="match status" value="1"/>
</dbReference>
<dbReference type="SUPFAM" id="SSF53822">
    <property type="entry name" value="Periplasmic binding protein-like I"/>
    <property type="match status" value="1"/>
</dbReference>
<name>A0A1I2A9T3_9BACT</name>
<keyword evidence="2" id="KW-0238">DNA-binding</keyword>
<keyword evidence="6" id="KW-1185">Reference proteome</keyword>
<dbReference type="InParanoid" id="A0A1I2A9T3"/>
<accession>A0A1I2A9T3</accession>
<dbReference type="RefSeq" id="WP_010526526.1">
    <property type="nucleotide sequence ID" value="NZ_AFSL01000011.1"/>
</dbReference>
<reference evidence="5 6" key="1">
    <citation type="submission" date="2016-10" db="EMBL/GenBank/DDBJ databases">
        <authorList>
            <person name="de Groot N.N."/>
        </authorList>
    </citation>
    <scope>NUCLEOTIDE SEQUENCE [LARGE SCALE GENOMIC DNA]</scope>
    <source>
        <strain evidence="5 6">DSM 19012</strain>
    </source>
</reference>
<proteinExistence type="predicted"/>
<keyword evidence="1" id="KW-0805">Transcription regulation</keyword>
<evidence type="ECO:0000256" key="2">
    <source>
        <dbReference type="ARBA" id="ARBA00023125"/>
    </source>
</evidence>
<evidence type="ECO:0000259" key="4">
    <source>
        <dbReference type="PROSITE" id="PS50932"/>
    </source>
</evidence>
<dbReference type="PROSITE" id="PS50932">
    <property type="entry name" value="HTH_LACI_2"/>
    <property type="match status" value="1"/>
</dbReference>